<dbReference type="Pfam" id="PF10273">
    <property type="entry name" value="WGG"/>
    <property type="match status" value="1"/>
</dbReference>
<accession>A0A0S4TH52</accession>
<gene>
    <name evidence="3" type="ORF">CHUDEA6_new_04</name>
</gene>
<dbReference type="GO" id="GO:0006364">
    <property type="term" value="P:rRNA processing"/>
    <property type="evidence" value="ECO:0007669"/>
    <property type="project" value="UniProtKB-KW"/>
</dbReference>
<sequence>MDSQRFQVFVQGVNQVFSTWTILNLSVEGGWSGRFANKKREELIQEVIMSFQSGRKVNSNNLANFLMEAMETRFSTIVEDDSDLEVAELICEMYDQCSKGDYSLVKKIMNIQKAPLENCKMQSYIVDDNGMNISDIDTEESGEEI</sequence>
<dbReference type="VEuPathDB" id="CryptoDB:CHUDEA6_new_04"/>
<evidence type="ECO:0000313" key="3">
    <source>
        <dbReference type="EMBL" id="CUV06792.1"/>
    </source>
</evidence>
<protein>
    <recommendedName>
        <fullName evidence="4">Pre-rRNA-processing protein TSR2 homolog</fullName>
    </recommendedName>
</protein>
<dbReference type="InterPro" id="IPR019398">
    <property type="entry name" value="Pre-rRNA_process_TSR2"/>
</dbReference>
<evidence type="ECO:0000256" key="1">
    <source>
        <dbReference type="ARBA" id="ARBA00006524"/>
    </source>
</evidence>
<dbReference type="EMBL" id="LN877952">
    <property type="protein sequence ID" value="CUV06792.1"/>
    <property type="molecule type" value="Genomic_DNA"/>
</dbReference>
<dbReference type="VEuPathDB" id="CryptoDB:ChTU502y2012_415g0330"/>
<evidence type="ECO:0000256" key="2">
    <source>
        <dbReference type="ARBA" id="ARBA00022552"/>
    </source>
</evidence>
<reference evidence="3" key="1">
    <citation type="submission" date="2015-08" db="EMBL/GenBank/DDBJ databases">
        <authorList>
            <person name="Babu N.S."/>
            <person name="Beckwith C.J."/>
            <person name="Beseler K.G."/>
            <person name="Brison A."/>
            <person name="Carone J.V."/>
            <person name="Caskin T.P."/>
            <person name="Diamond M."/>
            <person name="Durham M.E."/>
            <person name="Foxe J.M."/>
            <person name="Go M."/>
            <person name="Henderson B.A."/>
            <person name="Jones I.B."/>
            <person name="McGettigan J.A."/>
            <person name="Micheletti S.J."/>
            <person name="Nasrallah M.E."/>
            <person name="Ortiz D."/>
            <person name="Piller C.R."/>
            <person name="Privatt S.R."/>
            <person name="Schneider S.L."/>
            <person name="Sharp S."/>
            <person name="Smith T.C."/>
            <person name="Stanton J.D."/>
            <person name="Ullery H.E."/>
            <person name="Wilson R.J."/>
            <person name="Serrano M.G."/>
            <person name="Buck G."/>
            <person name="Lee V."/>
            <person name="Wang Y."/>
            <person name="Carvalho R."/>
            <person name="Voegtly L."/>
            <person name="Shi R."/>
            <person name="Duckworth R."/>
            <person name="Johnson A."/>
            <person name="Loviza R."/>
            <person name="Walstead R."/>
            <person name="Shah Z."/>
            <person name="Kiflezghi M."/>
            <person name="Wade K."/>
            <person name="Ball S.L."/>
            <person name="Bradley K.W."/>
            <person name="Asai D.J."/>
            <person name="Bowman C.A."/>
            <person name="Russell D.A."/>
            <person name="Pope W.H."/>
            <person name="Jacobs-Sera D."/>
            <person name="Hendrix R.W."/>
            <person name="Hatfull G.F."/>
        </authorList>
    </citation>
    <scope>NUCLEOTIDE SEQUENCE [LARGE SCALE GENOMIC DNA]</scope>
</reference>
<comment type="similarity">
    <text evidence="1">Belongs to the TSR2 family.</text>
</comment>
<organism evidence="3">
    <name type="scientific">Cryptosporidium hominis</name>
    <dbReference type="NCBI Taxonomy" id="237895"/>
    <lineage>
        <taxon>Eukaryota</taxon>
        <taxon>Sar</taxon>
        <taxon>Alveolata</taxon>
        <taxon>Apicomplexa</taxon>
        <taxon>Conoidasida</taxon>
        <taxon>Coccidia</taxon>
        <taxon>Eucoccidiorida</taxon>
        <taxon>Eimeriorina</taxon>
        <taxon>Cryptosporidiidae</taxon>
        <taxon>Cryptosporidium</taxon>
    </lineage>
</organism>
<evidence type="ECO:0008006" key="4">
    <source>
        <dbReference type="Google" id="ProtNLM"/>
    </source>
</evidence>
<dbReference type="Proteomes" id="UP000199752">
    <property type="component" value="Chromosome 6"/>
</dbReference>
<dbReference type="AlphaFoldDB" id="A0A0S4TH52"/>
<keyword evidence="2" id="KW-0698">rRNA processing</keyword>
<dbReference type="PANTHER" id="PTHR21250">
    <property type="entry name" value="PRE-RRNA-PROCESSING PROTEIN TSR2 HOMOLOG"/>
    <property type="match status" value="1"/>
</dbReference>
<name>A0A0S4TH52_CRYHO</name>
<proteinExistence type="inferred from homology"/>
<dbReference type="VEuPathDB" id="CryptoDB:GY17_00000381"/>